<dbReference type="RefSeq" id="WP_382397493.1">
    <property type="nucleotide sequence ID" value="NZ_JBHTNH010000002.1"/>
</dbReference>
<sequence length="133" mass="15051">MINVTLAKSKMIKEEGTNYLWIQIDTSFPFKIDVQLPKGINRKLNLNGYPEGDHGTIYVNNFQQNDVLIELFTEPGVTANEGTIILTVTKETAYSKTHIKAVPFKIANPEDPSDLVFTEPSFINRLKSLQEHN</sequence>
<protein>
    <submittedName>
        <fullName evidence="1">Uncharacterized protein</fullName>
    </submittedName>
</protein>
<proteinExistence type="predicted"/>
<keyword evidence="2" id="KW-1185">Reference proteome</keyword>
<organism evidence="1 2">
    <name type="scientific">Lentibacillus salinarum</name>
    <dbReference type="NCBI Taxonomy" id="446820"/>
    <lineage>
        <taxon>Bacteria</taxon>
        <taxon>Bacillati</taxon>
        <taxon>Bacillota</taxon>
        <taxon>Bacilli</taxon>
        <taxon>Bacillales</taxon>
        <taxon>Bacillaceae</taxon>
        <taxon>Lentibacillus</taxon>
    </lineage>
</organism>
<accession>A0ABW3ZR87</accession>
<dbReference type="EMBL" id="JBHTNH010000002">
    <property type="protein sequence ID" value="MFD1360693.1"/>
    <property type="molecule type" value="Genomic_DNA"/>
</dbReference>
<name>A0ABW3ZR87_9BACI</name>
<comment type="caution">
    <text evidence="1">The sequence shown here is derived from an EMBL/GenBank/DDBJ whole genome shotgun (WGS) entry which is preliminary data.</text>
</comment>
<evidence type="ECO:0000313" key="1">
    <source>
        <dbReference type="EMBL" id="MFD1360693.1"/>
    </source>
</evidence>
<evidence type="ECO:0000313" key="2">
    <source>
        <dbReference type="Proteomes" id="UP001597178"/>
    </source>
</evidence>
<reference evidence="2" key="1">
    <citation type="journal article" date="2019" name="Int. J. Syst. Evol. Microbiol.">
        <title>The Global Catalogue of Microorganisms (GCM) 10K type strain sequencing project: providing services to taxonomists for standard genome sequencing and annotation.</title>
        <authorList>
            <consortium name="The Broad Institute Genomics Platform"/>
            <consortium name="The Broad Institute Genome Sequencing Center for Infectious Disease"/>
            <person name="Wu L."/>
            <person name="Ma J."/>
        </authorList>
    </citation>
    <scope>NUCLEOTIDE SEQUENCE [LARGE SCALE GENOMIC DNA]</scope>
    <source>
        <strain evidence="2">CCUG 54822</strain>
    </source>
</reference>
<gene>
    <name evidence="1" type="ORF">ACFQ4A_03240</name>
</gene>
<dbReference type="Proteomes" id="UP001597178">
    <property type="component" value="Unassembled WGS sequence"/>
</dbReference>